<reference evidence="1 2" key="1">
    <citation type="journal article" date="2005" name="PLoS Biol.">
        <title>The genomes of Oryza sativa: a history of duplications.</title>
        <authorList>
            <person name="Yu J."/>
            <person name="Wang J."/>
            <person name="Lin W."/>
            <person name="Li S."/>
            <person name="Li H."/>
            <person name="Zhou J."/>
            <person name="Ni P."/>
            <person name="Dong W."/>
            <person name="Hu S."/>
            <person name="Zeng C."/>
            <person name="Zhang J."/>
            <person name="Zhang Y."/>
            <person name="Li R."/>
            <person name="Xu Z."/>
            <person name="Li S."/>
            <person name="Li X."/>
            <person name="Zheng H."/>
            <person name="Cong L."/>
            <person name="Lin L."/>
            <person name="Yin J."/>
            <person name="Geng J."/>
            <person name="Li G."/>
            <person name="Shi J."/>
            <person name="Liu J."/>
            <person name="Lv H."/>
            <person name="Li J."/>
            <person name="Wang J."/>
            <person name="Deng Y."/>
            <person name="Ran L."/>
            <person name="Shi X."/>
            <person name="Wang X."/>
            <person name="Wu Q."/>
            <person name="Li C."/>
            <person name="Ren X."/>
            <person name="Wang J."/>
            <person name="Wang X."/>
            <person name="Li D."/>
            <person name="Liu D."/>
            <person name="Zhang X."/>
            <person name="Ji Z."/>
            <person name="Zhao W."/>
            <person name="Sun Y."/>
            <person name="Zhang Z."/>
            <person name="Bao J."/>
            <person name="Han Y."/>
            <person name="Dong L."/>
            <person name="Ji J."/>
            <person name="Chen P."/>
            <person name="Wu S."/>
            <person name="Liu J."/>
            <person name="Xiao Y."/>
            <person name="Bu D."/>
            <person name="Tan J."/>
            <person name="Yang L."/>
            <person name="Ye C."/>
            <person name="Zhang J."/>
            <person name="Xu J."/>
            <person name="Zhou Y."/>
            <person name="Yu Y."/>
            <person name="Zhang B."/>
            <person name="Zhuang S."/>
            <person name="Wei H."/>
            <person name="Liu B."/>
            <person name="Lei M."/>
            <person name="Yu H."/>
            <person name="Li Y."/>
            <person name="Xu H."/>
            <person name="Wei S."/>
            <person name="He X."/>
            <person name="Fang L."/>
            <person name="Zhang Z."/>
            <person name="Zhang Y."/>
            <person name="Huang X."/>
            <person name="Su Z."/>
            <person name="Tong W."/>
            <person name="Li J."/>
            <person name="Tong Z."/>
            <person name="Li S."/>
            <person name="Ye J."/>
            <person name="Wang L."/>
            <person name="Fang L."/>
            <person name="Lei T."/>
            <person name="Chen C."/>
            <person name="Chen H."/>
            <person name="Xu Z."/>
            <person name="Li H."/>
            <person name="Huang H."/>
            <person name="Zhang F."/>
            <person name="Xu H."/>
            <person name="Li N."/>
            <person name="Zhao C."/>
            <person name="Li S."/>
            <person name="Dong L."/>
            <person name="Huang Y."/>
            <person name="Li L."/>
            <person name="Xi Y."/>
            <person name="Qi Q."/>
            <person name="Li W."/>
            <person name="Zhang B."/>
            <person name="Hu W."/>
            <person name="Zhang Y."/>
            <person name="Tian X."/>
            <person name="Jiao Y."/>
            <person name="Liang X."/>
            <person name="Jin J."/>
            <person name="Gao L."/>
            <person name="Zheng W."/>
            <person name="Hao B."/>
            <person name="Liu S."/>
            <person name="Wang W."/>
            <person name="Yuan L."/>
            <person name="Cao M."/>
            <person name="McDermott J."/>
            <person name="Samudrala R."/>
            <person name="Wang J."/>
            <person name="Wong G.K."/>
            <person name="Yang H."/>
        </authorList>
    </citation>
    <scope>NUCLEOTIDE SEQUENCE [LARGE SCALE GENOMIC DNA]</scope>
    <source>
        <strain evidence="2">cv. 93-11</strain>
    </source>
</reference>
<dbReference type="PANTHER" id="PTHR34538:SF4">
    <property type="entry name" value="EXPRESSED PROTEIN"/>
    <property type="match status" value="1"/>
</dbReference>
<evidence type="ECO:0000313" key="2">
    <source>
        <dbReference type="Proteomes" id="UP000007015"/>
    </source>
</evidence>
<keyword evidence="2" id="KW-1185">Reference proteome</keyword>
<protein>
    <submittedName>
        <fullName evidence="1">Uncharacterized protein</fullName>
    </submittedName>
</protein>
<gene>
    <name evidence="1" type="ORF">OsI_33960</name>
</gene>
<organism evidence="1 2">
    <name type="scientific">Oryza sativa subsp. indica</name>
    <name type="common">Rice</name>
    <dbReference type="NCBI Taxonomy" id="39946"/>
    <lineage>
        <taxon>Eukaryota</taxon>
        <taxon>Viridiplantae</taxon>
        <taxon>Streptophyta</taxon>
        <taxon>Embryophyta</taxon>
        <taxon>Tracheophyta</taxon>
        <taxon>Spermatophyta</taxon>
        <taxon>Magnoliopsida</taxon>
        <taxon>Liliopsida</taxon>
        <taxon>Poales</taxon>
        <taxon>Poaceae</taxon>
        <taxon>BOP clade</taxon>
        <taxon>Oryzoideae</taxon>
        <taxon>Oryzeae</taxon>
        <taxon>Oryzinae</taxon>
        <taxon>Oryza</taxon>
        <taxon>Oryza sativa</taxon>
    </lineage>
</organism>
<dbReference type="EMBL" id="CM000135">
    <property type="protein sequence ID" value="EEC67133.1"/>
    <property type="molecule type" value="Genomic_DNA"/>
</dbReference>
<evidence type="ECO:0000313" key="1">
    <source>
        <dbReference type="EMBL" id="EEC67133.1"/>
    </source>
</evidence>
<dbReference type="PANTHER" id="PTHR34538">
    <property type="entry name" value="EXPRESSED PROTEIN"/>
    <property type="match status" value="1"/>
</dbReference>
<sequence>MAKSLQCLLPSNHGSADDATLYTVELDIRDVFLLGLYGGGGSRRRTAASSTGGVERRRLAAVATARPVRQLYRKLRSKWRSSASTQPGKKAGGAARFGYSLESYSRNFDDGLASLAPISYS</sequence>
<name>B8BHD4_ORYSI</name>
<dbReference type="Gramene" id="BGIOSGA033100-TA">
    <property type="protein sequence ID" value="BGIOSGA033100-PA"/>
    <property type="gene ID" value="BGIOSGA033100"/>
</dbReference>
<accession>B8BHD4</accession>
<dbReference type="Proteomes" id="UP000007015">
    <property type="component" value="Chromosome 10"/>
</dbReference>
<dbReference type="HOGENOM" id="CLU_132313_0_0_1"/>
<dbReference type="AlphaFoldDB" id="B8BHD4"/>
<proteinExistence type="predicted"/>